<evidence type="ECO:0000313" key="5">
    <source>
        <dbReference type="Proteomes" id="UP000231409"/>
    </source>
</evidence>
<feature type="domain" description="HTH merR-type" evidence="3">
    <location>
        <begin position="1"/>
        <end position="69"/>
    </location>
</feature>
<proteinExistence type="predicted"/>
<accession>A0A2G1UKR6</accession>
<dbReference type="GO" id="GO:0003677">
    <property type="term" value="F:DNA binding"/>
    <property type="evidence" value="ECO:0007669"/>
    <property type="project" value="UniProtKB-KW"/>
</dbReference>
<comment type="caution">
    <text evidence="4">The sequence shown here is derived from an EMBL/GenBank/DDBJ whole genome shotgun (WGS) entry which is preliminary data.</text>
</comment>
<dbReference type="Gene3D" id="1.10.1660.10">
    <property type="match status" value="1"/>
</dbReference>
<dbReference type="PANTHER" id="PTHR30204">
    <property type="entry name" value="REDOX-CYCLING DRUG-SENSING TRANSCRIPTIONAL ACTIVATOR SOXR"/>
    <property type="match status" value="1"/>
</dbReference>
<dbReference type="SUPFAM" id="SSF46955">
    <property type="entry name" value="Putative DNA-binding domain"/>
    <property type="match status" value="1"/>
</dbReference>
<dbReference type="PRINTS" id="PR00040">
    <property type="entry name" value="HTHMERR"/>
</dbReference>
<keyword evidence="1" id="KW-0238">DNA-binding</keyword>
<dbReference type="InterPro" id="IPR000551">
    <property type="entry name" value="MerR-type_HTH_dom"/>
</dbReference>
<dbReference type="InterPro" id="IPR009061">
    <property type="entry name" value="DNA-bd_dom_put_sf"/>
</dbReference>
<dbReference type="SMART" id="SM00422">
    <property type="entry name" value="HTH_MERR"/>
    <property type="match status" value="1"/>
</dbReference>
<evidence type="ECO:0000256" key="1">
    <source>
        <dbReference type="ARBA" id="ARBA00023125"/>
    </source>
</evidence>
<dbReference type="EMBL" id="NTFH01000007">
    <property type="protein sequence ID" value="PHQ15104.1"/>
    <property type="molecule type" value="Genomic_DNA"/>
</dbReference>
<keyword evidence="5" id="KW-1185">Reference proteome</keyword>
<name>A0A2G1UKR6_9GAMM</name>
<dbReference type="PANTHER" id="PTHR30204:SF97">
    <property type="entry name" value="MERR FAMILY REGULATORY PROTEIN"/>
    <property type="match status" value="1"/>
</dbReference>
<dbReference type="InterPro" id="IPR047057">
    <property type="entry name" value="MerR_fam"/>
</dbReference>
<gene>
    <name evidence="4" type="ORF">CLH61_08135</name>
</gene>
<protein>
    <submittedName>
        <fullName evidence="4">MerR family transcriptional regulator</fullName>
    </submittedName>
</protein>
<evidence type="ECO:0000259" key="3">
    <source>
        <dbReference type="PROSITE" id="PS50937"/>
    </source>
</evidence>
<reference evidence="4 5" key="1">
    <citation type="submission" date="2017-09" db="EMBL/GenBank/DDBJ databases">
        <title>The draft genome sequences of Marinobacter sp. PWS21.</title>
        <authorList>
            <person name="Cao J."/>
        </authorList>
    </citation>
    <scope>NUCLEOTIDE SEQUENCE [LARGE SCALE GENOMIC DNA]</scope>
    <source>
        <strain evidence="4 5">PWS21</strain>
    </source>
</reference>
<feature type="coiled-coil region" evidence="2">
    <location>
        <begin position="88"/>
        <end position="115"/>
    </location>
</feature>
<evidence type="ECO:0000256" key="2">
    <source>
        <dbReference type="SAM" id="Coils"/>
    </source>
</evidence>
<dbReference type="AlphaFoldDB" id="A0A2G1UKR6"/>
<keyword evidence="2" id="KW-0175">Coiled coil</keyword>
<dbReference type="RefSeq" id="WP_099614232.1">
    <property type="nucleotide sequence ID" value="NZ_KZ319370.1"/>
</dbReference>
<dbReference type="PROSITE" id="PS50937">
    <property type="entry name" value="HTH_MERR_2"/>
    <property type="match status" value="1"/>
</dbReference>
<organism evidence="4 5">
    <name type="scientific">Marinobacter profundi</name>
    <dbReference type="NCBI Taxonomy" id="2666256"/>
    <lineage>
        <taxon>Bacteria</taxon>
        <taxon>Pseudomonadati</taxon>
        <taxon>Pseudomonadota</taxon>
        <taxon>Gammaproteobacteria</taxon>
        <taxon>Pseudomonadales</taxon>
        <taxon>Marinobacteraceae</taxon>
        <taxon>Marinobacter</taxon>
    </lineage>
</organism>
<evidence type="ECO:0000313" key="4">
    <source>
        <dbReference type="EMBL" id="PHQ15104.1"/>
    </source>
</evidence>
<sequence>MRIAELERRTGVSRHGLRYYEREGLLTEVRRSANNYRDYPEQAVERVRMVCELKALGFSLREIRELLEALRTDRIDCLEGARVMAQKRARVERRIAELSRVRDLLAAEQQRLEDSARCHGLADESP</sequence>
<dbReference type="Pfam" id="PF13411">
    <property type="entry name" value="MerR_1"/>
    <property type="match status" value="1"/>
</dbReference>
<dbReference type="Proteomes" id="UP000231409">
    <property type="component" value="Unassembled WGS sequence"/>
</dbReference>
<dbReference type="GO" id="GO:0003700">
    <property type="term" value="F:DNA-binding transcription factor activity"/>
    <property type="evidence" value="ECO:0007669"/>
    <property type="project" value="InterPro"/>
</dbReference>